<protein>
    <submittedName>
        <fullName evidence="2">Uncharacterized protein</fullName>
    </submittedName>
</protein>
<name>G2QT48_THETT</name>
<dbReference type="HOGENOM" id="CLU_604358_0_0_1"/>
<feature type="compositionally biased region" description="Basic and acidic residues" evidence="1">
    <location>
        <begin position="116"/>
        <end position="133"/>
    </location>
</feature>
<proteinExistence type="predicted"/>
<evidence type="ECO:0000256" key="1">
    <source>
        <dbReference type="SAM" id="MobiDB-lite"/>
    </source>
</evidence>
<gene>
    <name evidence="2" type="ORF">THITE_2126725</name>
</gene>
<dbReference type="eggNOG" id="ENOG502RED1">
    <property type="taxonomic scope" value="Eukaryota"/>
</dbReference>
<dbReference type="RefSeq" id="XP_003650710.1">
    <property type="nucleotide sequence ID" value="XM_003650662.1"/>
</dbReference>
<accession>G2QT48</accession>
<evidence type="ECO:0000313" key="2">
    <source>
        <dbReference type="EMBL" id="AEO64374.1"/>
    </source>
</evidence>
<feature type="region of interest" description="Disordered" evidence="1">
    <location>
        <begin position="106"/>
        <end position="202"/>
    </location>
</feature>
<organism evidence="2 3">
    <name type="scientific">Thermothielavioides terrestris (strain ATCC 38088 / NRRL 8126)</name>
    <name type="common">Thielavia terrestris</name>
    <dbReference type="NCBI Taxonomy" id="578455"/>
    <lineage>
        <taxon>Eukaryota</taxon>
        <taxon>Fungi</taxon>
        <taxon>Dikarya</taxon>
        <taxon>Ascomycota</taxon>
        <taxon>Pezizomycotina</taxon>
        <taxon>Sordariomycetes</taxon>
        <taxon>Sordariomycetidae</taxon>
        <taxon>Sordariales</taxon>
        <taxon>Chaetomiaceae</taxon>
        <taxon>Thermothielavioides</taxon>
        <taxon>Thermothielavioides terrestris</taxon>
    </lineage>
</organism>
<dbReference type="Proteomes" id="UP000008181">
    <property type="component" value="Chromosome 1"/>
</dbReference>
<dbReference type="EMBL" id="CP003009">
    <property type="protein sequence ID" value="AEO64374.1"/>
    <property type="molecule type" value="Genomic_DNA"/>
</dbReference>
<keyword evidence="3" id="KW-1185">Reference proteome</keyword>
<dbReference type="GeneID" id="11519206"/>
<dbReference type="AlphaFoldDB" id="G2QT48"/>
<evidence type="ECO:0000313" key="3">
    <source>
        <dbReference type="Proteomes" id="UP000008181"/>
    </source>
</evidence>
<reference evidence="2 3" key="1">
    <citation type="journal article" date="2011" name="Nat. Biotechnol.">
        <title>Comparative genomic analysis of the thermophilic biomass-degrading fungi Myceliophthora thermophila and Thielavia terrestris.</title>
        <authorList>
            <person name="Berka R.M."/>
            <person name="Grigoriev I.V."/>
            <person name="Otillar R."/>
            <person name="Salamov A."/>
            <person name="Grimwood J."/>
            <person name="Reid I."/>
            <person name="Ishmael N."/>
            <person name="John T."/>
            <person name="Darmond C."/>
            <person name="Moisan M.-C."/>
            <person name="Henrissat B."/>
            <person name="Coutinho P.M."/>
            <person name="Lombard V."/>
            <person name="Natvig D.O."/>
            <person name="Lindquist E."/>
            <person name="Schmutz J."/>
            <person name="Lucas S."/>
            <person name="Harris P."/>
            <person name="Powlowski J."/>
            <person name="Bellemare A."/>
            <person name="Taylor D."/>
            <person name="Butler G."/>
            <person name="de Vries R.P."/>
            <person name="Allijn I.E."/>
            <person name="van den Brink J."/>
            <person name="Ushinsky S."/>
            <person name="Storms R."/>
            <person name="Powell A.J."/>
            <person name="Paulsen I.T."/>
            <person name="Elbourne L.D.H."/>
            <person name="Baker S.E."/>
            <person name="Magnuson J."/>
            <person name="LaBoissiere S."/>
            <person name="Clutterbuck A.J."/>
            <person name="Martinez D."/>
            <person name="Wogulis M."/>
            <person name="de Leon A.L."/>
            <person name="Rey M.W."/>
            <person name="Tsang A."/>
        </authorList>
    </citation>
    <scope>NUCLEOTIDE SEQUENCE [LARGE SCALE GENOMIC DNA]</scope>
    <source>
        <strain evidence="3">ATCC 38088 / NRRL 8126</strain>
    </source>
</reference>
<feature type="region of interest" description="Disordered" evidence="1">
    <location>
        <begin position="314"/>
        <end position="354"/>
    </location>
</feature>
<dbReference type="KEGG" id="ttt:THITE_2126725"/>
<feature type="compositionally biased region" description="Polar residues" evidence="1">
    <location>
        <begin position="143"/>
        <end position="152"/>
    </location>
</feature>
<feature type="region of interest" description="Disordered" evidence="1">
    <location>
        <begin position="374"/>
        <end position="422"/>
    </location>
</feature>
<sequence>MDMPTPWEKSFTRGLEEMWQSFIDKQSMLVEDEILRAIEDWLEKWMERRTAMSASIMAGITGDEEGAAQLCNRIPTARDVAGNVAKRLHTRYHFDDVRIVEPEIISISPGPDEGVADSHHSNDQHEDPGRDAATRNGAAAQIQRASLTQTQDGVGGLGFPRRGTARHGYDLRSIYELPSSDSERGEGDEDDEGSRAPTRMRTIDADEVQDQDFIFQHSGLGRGYFVIRCERNKDATGVVHRFDTDPLKGDRIIKHFRSAKPRPRCHNADQALPRIRKLEAIRRFGYRVVDTQGDDVTRGWVAQSNKRLIAKVKERERAKAAARRKGQAKAQQAASSKDKEKQRGPPPLYDGPARKCVSSASAVNVAELGAAGPSNGAGAAAGAGAGFHETGQGASASNSGQAHQGDGGEETDEDSILRDRVVSDIVVDPEVNQASPPRFSELWAESYQAGTRT</sequence>
<dbReference type="OrthoDB" id="5239756at2759"/>
<feature type="compositionally biased region" description="Polar residues" evidence="1">
    <location>
        <begin position="392"/>
        <end position="402"/>
    </location>
</feature>